<name>A0A255ITV2_9FIRM</name>
<dbReference type="PANTHER" id="PTHR12631:SF10">
    <property type="entry name" value="BETA-XYLOSIDASE-LIKE PROTEIN-RELATED"/>
    <property type="match status" value="1"/>
</dbReference>
<evidence type="ECO:0000256" key="4">
    <source>
        <dbReference type="PIRSR" id="PIRSR600514-1"/>
    </source>
</evidence>
<keyword evidence="3" id="KW-0326">Glycosidase</keyword>
<dbReference type="InterPro" id="IPR049166">
    <property type="entry name" value="GH39_cat"/>
</dbReference>
<organism evidence="7 8">
    <name type="scientific">Lachnotalea glycerini</name>
    <dbReference type="NCBI Taxonomy" id="1763509"/>
    <lineage>
        <taxon>Bacteria</taxon>
        <taxon>Bacillati</taxon>
        <taxon>Bacillota</taxon>
        <taxon>Clostridia</taxon>
        <taxon>Lachnospirales</taxon>
        <taxon>Lachnospiraceae</taxon>
        <taxon>Lachnotalea</taxon>
    </lineage>
</organism>
<reference evidence="7" key="3">
    <citation type="submission" date="2018-07" db="EMBL/GenBank/DDBJ databases">
        <authorList>
            <person name="Quirk P.G."/>
            <person name="Krulwich T.A."/>
        </authorList>
    </citation>
    <scope>NUCLEOTIDE SEQUENCE</scope>
    <source>
        <strain evidence="7">CCRI-19302</strain>
    </source>
</reference>
<evidence type="ECO:0000259" key="5">
    <source>
        <dbReference type="Pfam" id="PF01229"/>
    </source>
</evidence>
<evidence type="ECO:0000313" key="6">
    <source>
        <dbReference type="EMBL" id="PXV93404.1"/>
    </source>
</evidence>
<dbReference type="PANTHER" id="PTHR12631">
    <property type="entry name" value="ALPHA-L-IDURONIDASE"/>
    <property type="match status" value="1"/>
</dbReference>
<protein>
    <submittedName>
        <fullName evidence="7">Xylan 1,4-beta-xylosidase</fullName>
    </submittedName>
</protein>
<dbReference type="InterPro" id="IPR000514">
    <property type="entry name" value="Glyco_hydro_39"/>
</dbReference>
<dbReference type="InterPro" id="IPR017853">
    <property type="entry name" value="GH"/>
</dbReference>
<dbReference type="InterPro" id="IPR049165">
    <property type="entry name" value="GH39_as"/>
</dbReference>
<dbReference type="Gene3D" id="3.20.20.80">
    <property type="entry name" value="Glycosidases"/>
    <property type="match status" value="1"/>
</dbReference>
<dbReference type="EMBL" id="NOKA02000101">
    <property type="protein sequence ID" value="RDY27775.1"/>
    <property type="molecule type" value="Genomic_DNA"/>
</dbReference>
<proteinExistence type="inferred from homology"/>
<dbReference type="PROSITE" id="PS01027">
    <property type="entry name" value="GLYCOSYL_HYDROL_F39"/>
    <property type="match status" value="1"/>
</dbReference>
<comment type="caution">
    <text evidence="7">The sequence shown here is derived from an EMBL/GenBank/DDBJ whole genome shotgun (WGS) entry which is preliminary data.</text>
</comment>
<keyword evidence="8" id="KW-1185">Reference proteome</keyword>
<dbReference type="Proteomes" id="UP000247523">
    <property type="component" value="Unassembled WGS sequence"/>
</dbReference>
<reference evidence="6 9" key="2">
    <citation type="submission" date="2018-05" db="EMBL/GenBank/DDBJ databases">
        <title>Genomic Encyclopedia of Type Strains, Phase IV (KMG-IV): sequencing the most valuable type-strain genomes for metagenomic binning, comparative biology and taxonomic classification.</title>
        <authorList>
            <person name="Goeker M."/>
        </authorList>
    </citation>
    <scope>NUCLEOTIDE SEQUENCE [LARGE SCALE GENOMIC DNA]</scope>
    <source>
        <strain evidence="6 9">DSM 28816</strain>
    </source>
</reference>
<comment type="similarity">
    <text evidence="1">Belongs to the glycosyl hydrolase 39 family.</text>
</comment>
<dbReference type="Pfam" id="PF01229">
    <property type="entry name" value="Glyco_hydro_39"/>
    <property type="match status" value="1"/>
</dbReference>
<dbReference type="GO" id="GO:0005975">
    <property type="term" value="P:carbohydrate metabolic process"/>
    <property type="evidence" value="ECO:0007669"/>
    <property type="project" value="InterPro"/>
</dbReference>
<dbReference type="OrthoDB" id="9776971at2"/>
<dbReference type="InterPro" id="IPR051923">
    <property type="entry name" value="Glycosyl_Hydrolase_39"/>
</dbReference>
<evidence type="ECO:0000313" key="8">
    <source>
        <dbReference type="Proteomes" id="UP000216411"/>
    </source>
</evidence>
<dbReference type="SUPFAM" id="SSF51445">
    <property type="entry name" value="(Trans)glycosidases"/>
    <property type="match status" value="1"/>
</dbReference>
<reference evidence="7 8" key="1">
    <citation type="journal article" date="2017" name="Genome Announc.">
        <title>Draft Genome Sequence of a Sporulating and Motile Strain of Lachnotalea glycerini Isolated from Water in Quebec City, Canada.</title>
        <authorList>
            <person name="Maheux A.F."/>
            <person name="Boudreau D.K."/>
            <person name="Berube E."/>
            <person name="Boissinot M."/>
            <person name="Raymond F."/>
            <person name="Brodeur S."/>
            <person name="Corbeil J."/>
            <person name="Isabel S."/>
            <person name="Omar R.F."/>
            <person name="Bergeron M.G."/>
        </authorList>
    </citation>
    <scope>NUCLEOTIDE SEQUENCE [LARGE SCALE GENOMIC DNA]</scope>
    <source>
        <strain evidence="7 8">CCRI-19302</strain>
    </source>
</reference>
<dbReference type="EMBL" id="QICS01000002">
    <property type="protein sequence ID" value="PXV93404.1"/>
    <property type="molecule type" value="Genomic_DNA"/>
</dbReference>
<dbReference type="GO" id="GO:0004553">
    <property type="term" value="F:hydrolase activity, hydrolyzing O-glycosyl compounds"/>
    <property type="evidence" value="ECO:0007669"/>
    <property type="project" value="InterPro"/>
</dbReference>
<feature type="active site" description="Proton donor" evidence="4">
    <location>
        <position position="162"/>
    </location>
</feature>
<dbReference type="AlphaFoldDB" id="A0A255ITV2"/>
<feature type="domain" description="Glycosyl hydrolases family 39 N-terminal catalytic" evidence="5">
    <location>
        <begin position="14"/>
        <end position="457"/>
    </location>
</feature>
<evidence type="ECO:0000256" key="2">
    <source>
        <dbReference type="ARBA" id="ARBA00022801"/>
    </source>
</evidence>
<gene>
    <name evidence="6" type="ORF">C8E03_102172</name>
    <name evidence="7" type="ORF">CG710_020360</name>
</gene>
<evidence type="ECO:0000256" key="1">
    <source>
        <dbReference type="ARBA" id="ARBA00008875"/>
    </source>
</evidence>
<evidence type="ECO:0000313" key="9">
    <source>
        <dbReference type="Proteomes" id="UP000247523"/>
    </source>
</evidence>
<dbReference type="PRINTS" id="PR00745">
    <property type="entry name" value="GLHYDRLASE39"/>
</dbReference>
<dbReference type="Gene3D" id="2.60.40.1500">
    <property type="entry name" value="Glycosyl hydrolase domain, family 39"/>
    <property type="match status" value="1"/>
</dbReference>
<dbReference type="SUPFAM" id="SSF51011">
    <property type="entry name" value="Glycosyl hydrolase domain"/>
    <property type="match status" value="1"/>
</dbReference>
<accession>A0A255ITV2</accession>
<keyword evidence="2" id="KW-0378">Hydrolase</keyword>
<evidence type="ECO:0000256" key="3">
    <source>
        <dbReference type="ARBA" id="ARBA00023295"/>
    </source>
</evidence>
<sequence length="505" mass="58451">MEIYNDKIHIDDSVSFNNNATFCVGTGRMSLALRNEYHNQLKKVQEEICFSHIRGHGLFCDDMAIYHTYEEDGVEKIEYNFTYVDMVFDDYQSLGLKPFVELGFMPEKLASGNQTVFYWKGNTTPPSDYQKWADLITATIQHFISRYGREEVITWPFEVWNEPNLPGFWKDADREEYFKLYNVTSNAIKNCDLRIRVGGPAICGVDDENWLMCFLNYCSNNKVSIDFVTRHVYATQAPKKDGHYEYQKLRSPESLMSELKNSRRIIDSFPEYAGMEMHITEFNTSYTPLNPIHDTNLNAAYVARLLSEMGDFCASYSYWTFGDVFEESGVAFTPFSGCFGLVANGMIPKPTFWAFSFFHNLGSNAIARSEYFIITKDSEDNLHGIAWYPVEENVNINVTLHFTIELNNGFYILIMKRVDELTCNPLKTWIDMGSPAYPSKEQLVLLRECARPQIRTKQYEVNHNAMNFDITLSANALCYFEIQRIQCETDQGYHPECIRGARLPF</sequence>
<evidence type="ECO:0000313" key="7">
    <source>
        <dbReference type="EMBL" id="RDY27775.1"/>
    </source>
</evidence>
<dbReference type="Proteomes" id="UP000216411">
    <property type="component" value="Unassembled WGS sequence"/>
</dbReference>
<dbReference type="RefSeq" id="WP_094375724.1">
    <property type="nucleotide sequence ID" value="NZ_NOKA02000101.1"/>
</dbReference>